<dbReference type="KEGG" id="hbl:XJ32_10990"/>
<keyword evidence="1" id="KW-0472">Membrane</keyword>
<dbReference type="AlphaFoldDB" id="A0A1Q2LJ92"/>
<accession>A0A1Q2LJ92</accession>
<dbReference type="EMBL" id="CP019645">
    <property type="protein sequence ID" value="AQQ60516.1"/>
    <property type="molecule type" value="Genomic_DNA"/>
</dbReference>
<reference evidence="2 3" key="1">
    <citation type="submission" date="2017-02" db="EMBL/GenBank/DDBJ databases">
        <title>Whole genome sequencing of Helicobacter bilis strain AAQJH.</title>
        <authorList>
            <person name="Conlan S."/>
            <person name="Thomas P.J."/>
            <person name="Mullikin J."/>
            <person name="Palmore T.N."/>
            <person name="Frank K.M."/>
            <person name="Segre J.A."/>
        </authorList>
    </citation>
    <scope>NUCLEOTIDE SEQUENCE [LARGE SCALE GENOMIC DNA]</scope>
    <source>
        <strain evidence="2 3">AAQJH</strain>
    </source>
</reference>
<sequence length="122" mass="14157">MDSVVLISVVLVVVVVIVAFMFFKNRKDCPFETIEQDTLTMKEVIEFFKQDEVLKILKENRKLLAVAIRKNLPDNKMRLILTLFDTTKEDVIEFPSAKAYIVKTLDSDLEQNFGDKEMIILK</sequence>
<organism evidence="2 3">
    <name type="scientific">Helicobacter bilis</name>
    <dbReference type="NCBI Taxonomy" id="37372"/>
    <lineage>
        <taxon>Bacteria</taxon>
        <taxon>Pseudomonadati</taxon>
        <taxon>Campylobacterota</taxon>
        <taxon>Epsilonproteobacteria</taxon>
        <taxon>Campylobacterales</taxon>
        <taxon>Helicobacteraceae</taxon>
        <taxon>Helicobacter</taxon>
    </lineage>
</organism>
<evidence type="ECO:0000313" key="3">
    <source>
        <dbReference type="Proteomes" id="UP000188298"/>
    </source>
</evidence>
<dbReference type="RefSeq" id="WP_077389767.1">
    <property type="nucleotide sequence ID" value="NZ_CP019645.1"/>
</dbReference>
<gene>
    <name evidence="2" type="ORF">XJ32_10990</name>
</gene>
<keyword evidence="1" id="KW-0812">Transmembrane</keyword>
<protein>
    <submittedName>
        <fullName evidence="2">Uncharacterized protein</fullName>
    </submittedName>
</protein>
<proteinExistence type="predicted"/>
<evidence type="ECO:0000256" key="1">
    <source>
        <dbReference type="SAM" id="Phobius"/>
    </source>
</evidence>
<feature type="transmembrane region" description="Helical" evidence="1">
    <location>
        <begin position="6"/>
        <end position="23"/>
    </location>
</feature>
<name>A0A1Q2LJ92_9HELI</name>
<dbReference type="Proteomes" id="UP000188298">
    <property type="component" value="Chromosome"/>
</dbReference>
<evidence type="ECO:0000313" key="2">
    <source>
        <dbReference type="EMBL" id="AQQ60516.1"/>
    </source>
</evidence>
<keyword evidence="1" id="KW-1133">Transmembrane helix</keyword>